<evidence type="ECO:0000313" key="2">
    <source>
        <dbReference type="Proteomes" id="UP000291343"/>
    </source>
</evidence>
<reference evidence="1 2" key="1">
    <citation type="journal article" date="2017" name="Gigascience">
        <title>Genome sequence of the small brown planthopper, Laodelphax striatellus.</title>
        <authorList>
            <person name="Zhu J."/>
            <person name="Jiang F."/>
            <person name="Wang X."/>
            <person name="Yang P."/>
            <person name="Bao Y."/>
            <person name="Zhao W."/>
            <person name="Wang W."/>
            <person name="Lu H."/>
            <person name="Wang Q."/>
            <person name="Cui N."/>
            <person name="Li J."/>
            <person name="Chen X."/>
            <person name="Luo L."/>
            <person name="Yu J."/>
            <person name="Kang L."/>
            <person name="Cui F."/>
        </authorList>
    </citation>
    <scope>NUCLEOTIDE SEQUENCE [LARGE SCALE GENOMIC DNA]</scope>
    <source>
        <strain evidence="1">Lst14</strain>
    </source>
</reference>
<accession>A0A482WW39</accession>
<gene>
    <name evidence="1" type="ORF">LSTR_LSTR007179</name>
</gene>
<dbReference type="OrthoDB" id="2120499at2759"/>
<dbReference type="Proteomes" id="UP000291343">
    <property type="component" value="Unassembled WGS sequence"/>
</dbReference>
<comment type="caution">
    <text evidence="1">The sequence shown here is derived from an EMBL/GenBank/DDBJ whole genome shotgun (WGS) entry which is preliminary data.</text>
</comment>
<dbReference type="AlphaFoldDB" id="A0A482WW39"/>
<name>A0A482WW39_LAOST</name>
<organism evidence="1 2">
    <name type="scientific">Laodelphax striatellus</name>
    <name type="common">Small brown planthopper</name>
    <name type="synonym">Delphax striatella</name>
    <dbReference type="NCBI Taxonomy" id="195883"/>
    <lineage>
        <taxon>Eukaryota</taxon>
        <taxon>Metazoa</taxon>
        <taxon>Ecdysozoa</taxon>
        <taxon>Arthropoda</taxon>
        <taxon>Hexapoda</taxon>
        <taxon>Insecta</taxon>
        <taxon>Pterygota</taxon>
        <taxon>Neoptera</taxon>
        <taxon>Paraneoptera</taxon>
        <taxon>Hemiptera</taxon>
        <taxon>Auchenorrhyncha</taxon>
        <taxon>Fulgoroidea</taxon>
        <taxon>Delphacidae</taxon>
        <taxon>Criomorphinae</taxon>
        <taxon>Laodelphax</taxon>
    </lineage>
</organism>
<proteinExistence type="predicted"/>
<protein>
    <submittedName>
        <fullName evidence="1">Uncharacterized protein</fullName>
    </submittedName>
</protein>
<sequence>MISDKLEADNRDCWSPKYRNDSRPWIIAPAANNSVCGMLTTTNRVVFTHKCPDRMPQRNVGRRRQLMEDQLWHEVAEQIREELERCRTDQGLEKSEYAEQFSADEFTPRSVCDDVLQMEKQYPLYESVANSVWMEKKKNLCGRTSTSLNQPSGVFYRSSAFSKPLHEVLDLPRENSIGYK</sequence>
<dbReference type="EMBL" id="QKKF02023298">
    <property type="protein sequence ID" value="RZF37817.1"/>
    <property type="molecule type" value="Genomic_DNA"/>
</dbReference>
<dbReference type="InParanoid" id="A0A482WW39"/>
<keyword evidence="2" id="KW-1185">Reference proteome</keyword>
<evidence type="ECO:0000313" key="1">
    <source>
        <dbReference type="EMBL" id="RZF37817.1"/>
    </source>
</evidence>